<dbReference type="AlphaFoldDB" id="A0A2M9WHZ5"/>
<dbReference type="SUPFAM" id="SSF51126">
    <property type="entry name" value="Pectin lyase-like"/>
    <property type="match status" value="1"/>
</dbReference>
<dbReference type="STRING" id="1076549.HA45_21830"/>
<evidence type="ECO:0000259" key="1">
    <source>
        <dbReference type="PROSITE" id="PS51208"/>
    </source>
</evidence>
<dbReference type="InterPro" id="IPR036709">
    <property type="entry name" value="Autotransporte_beta_dom_sf"/>
</dbReference>
<dbReference type="InterPro" id="IPR050909">
    <property type="entry name" value="Bact_Autotransporter_VF"/>
</dbReference>
<dbReference type="Proteomes" id="UP000232062">
    <property type="component" value="Unassembled WGS sequence"/>
</dbReference>
<dbReference type="GO" id="GO:0019867">
    <property type="term" value="C:outer membrane"/>
    <property type="evidence" value="ECO:0007669"/>
    <property type="project" value="InterPro"/>
</dbReference>
<dbReference type="SUPFAM" id="SSF103515">
    <property type="entry name" value="Autotransporter"/>
    <property type="match status" value="1"/>
</dbReference>
<dbReference type="PROSITE" id="PS51208">
    <property type="entry name" value="AUTOTRANSPORTER"/>
    <property type="match status" value="1"/>
</dbReference>
<accession>A0A2M9WHZ5</accession>
<dbReference type="Pfam" id="PF18883">
    <property type="entry name" value="AC_1"/>
    <property type="match status" value="1"/>
</dbReference>
<evidence type="ECO:0000313" key="2">
    <source>
        <dbReference type="EMBL" id="PJZ07147.1"/>
    </source>
</evidence>
<dbReference type="PANTHER" id="PTHR12338:SF5">
    <property type="entry name" value="ANTIGEN 43-RELATED"/>
    <property type="match status" value="1"/>
</dbReference>
<dbReference type="InterPro" id="IPR005546">
    <property type="entry name" value="Autotransporte_beta"/>
</dbReference>
<dbReference type="InterPro" id="IPR011050">
    <property type="entry name" value="Pectin_lyase_fold/virulence"/>
</dbReference>
<dbReference type="Gene3D" id="2.160.20.20">
    <property type="match status" value="1"/>
</dbReference>
<dbReference type="SMART" id="SM00869">
    <property type="entry name" value="Autotransporter"/>
    <property type="match status" value="1"/>
</dbReference>
<dbReference type="PANTHER" id="PTHR12338">
    <property type="entry name" value="AUTOTRANSPORTER"/>
    <property type="match status" value="1"/>
</dbReference>
<reference evidence="2 3" key="1">
    <citation type="submission" date="2017-11" db="EMBL/GenBank/DDBJ databases">
        <title>The genome sequence of Pantoea rodasii DSM 26611.</title>
        <authorList>
            <person name="Gao J."/>
            <person name="Mao X."/>
            <person name="Sun J."/>
        </authorList>
    </citation>
    <scope>NUCLEOTIDE SEQUENCE [LARGE SCALE GENOMIC DNA]</scope>
    <source>
        <strain evidence="2 3">DSM 26611</strain>
    </source>
</reference>
<protein>
    <recommendedName>
        <fullName evidence="1">Autotransporter domain-containing protein</fullName>
    </recommendedName>
</protein>
<keyword evidence="3" id="KW-1185">Reference proteome</keyword>
<dbReference type="InterPro" id="IPR012332">
    <property type="entry name" value="Autotransporter_pectin_lyase_C"/>
</dbReference>
<comment type="caution">
    <text evidence="2">The sequence shown here is derived from an EMBL/GenBank/DDBJ whole genome shotgun (WGS) entry which is preliminary data.</text>
</comment>
<proteinExistence type="predicted"/>
<sequence length="793" mass="86174">MFLAPFHVISEPGTISNRPAEMSTIFSKREASLPIPVGGFLAEDHGSDNFSIVSNSGKSRVNSDLHRYNGVYISGEIGNTSGNTLNGNVALKSENQSFKHWGNYLGYMNNTARVNSWSTGNNTENTGSGAFLAVENGGVVENVNINGLVETYHDAILNAGKIDNLNVGSELSSLHGYSIINYDTGVIKSFNIRGSINGAILNAGTIDGNVNLGDSHLVIEGSDSAKFDNAISGTLNSTIGIGDDNYQGIYTTSNNAAVGRIKVEKNSALRLFHNTEWRALSTDYNAFDNEGSITMSTGSKISGNLLNTGALILNDTNPATASVNGNITNSGSILLNTSAVHPGNNLIINGSYSGLEKSKIYLGGILAGDASLTDKLIINGNAEGHTIVEFINNNGIGSKTLEGIQIIKIKGNSEGVFSQGKRIVAGMYDYKLQKGNSSGTDTRSWYLTSFTPVMPTPQPKPFPQSDRMVRPEAGVYASNLEAARTLFNLPLNDIQDQYMYIDPTTGRKRVTSMWLRTLGGHGRSRMSDMQNENISNRYVLQLGGNLGKWKSDNLGSLSIGAMGGYATQNSRTHNILTGNQANGNIRGYNVGLYSKWFKNKNQKTGLYVNNLIQYSWFNDQVNGESLESENYKTRGLSASFETGYSWELMSIMNVMSNESSIWLQPHAQVSWAGISANEHTEANGTEVKVNSNHDVETKVGVRALLRLSKTNQNDNHIIQPFIEANWIHRADNFGVSMSDQVDNVDDMHNSGEVKVGVIGHVTEKTTLDLSVAEQMSGRDYRDTEGMLDIRYIF</sequence>
<name>A0A2M9WHZ5_9GAMM</name>
<dbReference type="NCBIfam" id="TIGR01414">
    <property type="entry name" value="autotrans_barl"/>
    <property type="match status" value="1"/>
</dbReference>
<gene>
    <name evidence="2" type="ORF">PRCB_02470</name>
</gene>
<dbReference type="RefSeq" id="WP_100700176.1">
    <property type="nucleotide sequence ID" value="NZ_MLFP01000031.1"/>
</dbReference>
<dbReference type="InterPro" id="IPR006315">
    <property type="entry name" value="OM_autotransptr_brl_dom"/>
</dbReference>
<dbReference type="EMBL" id="PIQI01000007">
    <property type="protein sequence ID" value="PJZ07147.1"/>
    <property type="molecule type" value="Genomic_DNA"/>
</dbReference>
<dbReference type="InterPro" id="IPR043990">
    <property type="entry name" value="AC_1"/>
</dbReference>
<dbReference type="Gene3D" id="2.40.128.130">
    <property type="entry name" value="Autotransporter beta-domain"/>
    <property type="match status" value="1"/>
</dbReference>
<organism evidence="2 3">
    <name type="scientific">Pantoea rodasii</name>
    <dbReference type="NCBI Taxonomy" id="1076549"/>
    <lineage>
        <taxon>Bacteria</taxon>
        <taxon>Pseudomonadati</taxon>
        <taxon>Pseudomonadota</taxon>
        <taxon>Gammaproteobacteria</taxon>
        <taxon>Enterobacterales</taxon>
        <taxon>Erwiniaceae</taxon>
        <taxon>Pantoea</taxon>
    </lineage>
</organism>
<feature type="domain" description="Autotransporter" evidence="1">
    <location>
        <begin position="506"/>
        <end position="793"/>
    </location>
</feature>
<evidence type="ECO:0000313" key="3">
    <source>
        <dbReference type="Proteomes" id="UP000232062"/>
    </source>
</evidence>
<dbReference type="CDD" id="cd01344">
    <property type="entry name" value="PL2_Passenger_AT"/>
    <property type="match status" value="1"/>
</dbReference>
<dbReference type="Pfam" id="PF03797">
    <property type="entry name" value="Autotransporter"/>
    <property type="match status" value="1"/>
</dbReference>
<dbReference type="OrthoDB" id="6053567at2"/>